<dbReference type="InterPro" id="IPR055673">
    <property type="entry name" value="DUF7249"/>
</dbReference>
<organism evidence="1">
    <name type="scientific">uncultured Caudovirales phage</name>
    <dbReference type="NCBI Taxonomy" id="2100421"/>
    <lineage>
        <taxon>Viruses</taxon>
        <taxon>Duplodnaviria</taxon>
        <taxon>Heunggongvirae</taxon>
        <taxon>Uroviricota</taxon>
        <taxon>Caudoviricetes</taxon>
        <taxon>Peduoviridae</taxon>
        <taxon>Maltschvirus</taxon>
        <taxon>Maltschvirus maltsch</taxon>
    </lineage>
</organism>
<dbReference type="Pfam" id="PF23907">
    <property type="entry name" value="DUF7249"/>
    <property type="match status" value="1"/>
</dbReference>
<reference evidence="1" key="1">
    <citation type="submission" date="2020-05" db="EMBL/GenBank/DDBJ databases">
        <authorList>
            <person name="Chiriac C."/>
            <person name="Salcher M."/>
            <person name="Ghai R."/>
            <person name="Kavagutti S V."/>
        </authorList>
    </citation>
    <scope>NUCLEOTIDE SEQUENCE</scope>
</reference>
<sequence>MNDTKYNGWTNYATWRVNLELIDGMTPDDFGLDEDQQTDAYELSLCLKDTVHDIIENTSTEGISRDYALAFLDDVNWREIAQHMIADYAAA</sequence>
<proteinExistence type="predicted"/>
<dbReference type="EMBL" id="LR798311">
    <property type="protein sequence ID" value="CAB5222759.1"/>
    <property type="molecule type" value="Genomic_DNA"/>
</dbReference>
<name>A0A6J7WXJ5_9CAUD</name>
<accession>A0A6J7WXJ5</accession>
<protein>
    <submittedName>
        <fullName evidence="1">Uncharacterized protein</fullName>
    </submittedName>
</protein>
<gene>
    <name evidence="1" type="ORF">UFOVP370_29</name>
</gene>
<evidence type="ECO:0000313" key="1">
    <source>
        <dbReference type="EMBL" id="CAB5222759.1"/>
    </source>
</evidence>